<keyword evidence="11" id="KW-1185">Reference proteome</keyword>
<evidence type="ECO:0000256" key="7">
    <source>
        <dbReference type="ARBA" id="ARBA00029808"/>
    </source>
</evidence>
<sequence length="191" mass="21392">MAYQQNYYQTSVPVAVPHKVQYSQYHTPQTYSYSVSPPEAPESVTTGSGIPSYGNSAYSATSSSYAGSMSGYSGYDESHSSANNVDMQEYMQERFAGACDPLPLDRTLAMQAQTSGLLNAKEREVQDLRQIAQNRIARSKARLSEAYSDSREVKSNLEWSQKHVSSMKTKASRKHPKEYKQARARYPSPEY</sequence>
<feature type="domain" description="KxDL" evidence="9">
    <location>
        <begin position="94"/>
        <end position="179"/>
    </location>
</feature>
<evidence type="ECO:0000259" key="9">
    <source>
        <dbReference type="Pfam" id="PF10241"/>
    </source>
</evidence>
<dbReference type="Pfam" id="PF10241">
    <property type="entry name" value="KxDL"/>
    <property type="match status" value="1"/>
</dbReference>
<dbReference type="GO" id="GO:0031083">
    <property type="term" value="C:BLOC-1 complex"/>
    <property type="evidence" value="ECO:0007669"/>
    <property type="project" value="TreeGrafter"/>
</dbReference>
<reference evidence="10 11" key="1">
    <citation type="submission" date="2016-05" db="EMBL/GenBank/DDBJ databases">
        <title>A degradative enzymes factory behind the ericoid mycorrhizal symbiosis.</title>
        <authorList>
            <consortium name="DOE Joint Genome Institute"/>
            <person name="Martino E."/>
            <person name="Morin E."/>
            <person name="Grelet G."/>
            <person name="Kuo A."/>
            <person name="Kohler A."/>
            <person name="Daghino S."/>
            <person name="Barry K."/>
            <person name="Choi C."/>
            <person name="Cichocki N."/>
            <person name="Clum A."/>
            <person name="Copeland A."/>
            <person name="Hainaut M."/>
            <person name="Haridas S."/>
            <person name="Labutti K."/>
            <person name="Lindquist E."/>
            <person name="Lipzen A."/>
            <person name="Khouja H.-R."/>
            <person name="Murat C."/>
            <person name="Ohm R."/>
            <person name="Olson A."/>
            <person name="Spatafora J."/>
            <person name="Veneault-Fourrey C."/>
            <person name="Henrissat B."/>
            <person name="Grigoriev I."/>
            <person name="Martin F."/>
            <person name="Perotto S."/>
        </authorList>
    </citation>
    <scope>NUCLEOTIDE SEQUENCE [LARGE SCALE GENOMIC DNA]</scope>
    <source>
        <strain evidence="10 11">UAMH 7357</strain>
    </source>
</reference>
<evidence type="ECO:0000256" key="8">
    <source>
        <dbReference type="SAM" id="MobiDB-lite"/>
    </source>
</evidence>
<comment type="similarity">
    <text evidence="3">Belongs to the KXD1 family.</text>
</comment>
<dbReference type="GO" id="GO:0007032">
    <property type="term" value="P:endosome organization"/>
    <property type="evidence" value="ECO:0007669"/>
    <property type="project" value="TreeGrafter"/>
</dbReference>
<dbReference type="PANTHER" id="PTHR37787:SF1">
    <property type="entry name" value="BIOGENESIS OF LYSOSOME-RELATED ORGANELLES COMPLEX 1 SUBUNIT KXD1"/>
    <property type="match status" value="1"/>
</dbReference>
<accession>A0A2J6QIZ0</accession>
<dbReference type="EMBL" id="KZ613468">
    <property type="protein sequence ID" value="PMD26229.1"/>
    <property type="molecule type" value="Genomic_DNA"/>
</dbReference>
<comment type="function">
    <text evidence="1">Component of the biogenesis of lysosome-related organelles complex-1 (BLOC-1) involved in endosomal cargo sorting.</text>
</comment>
<feature type="region of interest" description="Disordered" evidence="8">
    <location>
        <begin position="30"/>
        <end position="53"/>
    </location>
</feature>
<evidence type="ECO:0000256" key="4">
    <source>
        <dbReference type="ARBA" id="ARBA00016207"/>
    </source>
</evidence>
<dbReference type="GO" id="GO:0032880">
    <property type="term" value="P:regulation of protein localization"/>
    <property type="evidence" value="ECO:0007669"/>
    <property type="project" value="TreeGrafter"/>
</dbReference>
<proteinExistence type="inferred from homology"/>
<dbReference type="InterPro" id="IPR051390">
    <property type="entry name" value="BLOC-1_subunit_KXD1"/>
</dbReference>
<organism evidence="10 11">
    <name type="scientific">Hyaloscypha hepaticicola</name>
    <dbReference type="NCBI Taxonomy" id="2082293"/>
    <lineage>
        <taxon>Eukaryota</taxon>
        <taxon>Fungi</taxon>
        <taxon>Dikarya</taxon>
        <taxon>Ascomycota</taxon>
        <taxon>Pezizomycotina</taxon>
        <taxon>Leotiomycetes</taxon>
        <taxon>Helotiales</taxon>
        <taxon>Hyaloscyphaceae</taxon>
        <taxon>Hyaloscypha</taxon>
    </lineage>
</organism>
<dbReference type="PANTHER" id="PTHR37787">
    <property type="entry name" value="BIOGENESIS OF LYSOSOME-RELATED ORGANELLES COMPLEX 1 SUBUNIT KXD1"/>
    <property type="match status" value="1"/>
</dbReference>
<protein>
    <recommendedName>
        <fullName evidence="4">Biogenesis of lysosome-related organelles complex 1 subunit KXD1</fullName>
    </recommendedName>
    <alternativeName>
        <fullName evidence="7">KxDL homolog</fullName>
    </alternativeName>
</protein>
<evidence type="ECO:0000256" key="6">
    <source>
        <dbReference type="ARBA" id="ARBA00022753"/>
    </source>
</evidence>
<evidence type="ECO:0000256" key="3">
    <source>
        <dbReference type="ARBA" id="ARBA00005913"/>
    </source>
</evidence>
<evidence type="ECO:0000313" key="10">
    <source>
        <dbReference type="EMBL" id="PMD26229.1"/>
    </source>
</evidence>
<evidence type="ECO:0000256" key="5">
    <source>
        <dbReference type="ARBA" id="ARBA00022448"/>
    </source>
</evidence>
<gene>
    <name evidence="10" type="ORF">NA56DRAFT_668115</name>
</gene>
<evidence type="ECO:0000313" key="11">
    <source>
        <dbReference type="Proteomes" id="UP000235672"/>
    </source>
</evidence>
<dbReference type="InterPro" id="IPR019371">
    <property type="entry name" value="KxDL_dom"/>
</dbReference>
<keyword evidence="5" id="KW-0813">Transport</keyword>
<evidence type="ECO:0000256" key="2">
    <source>
        <dbReference type="ARBA" id="ARBA00004177"/>
    </source>
</evidence>
<name>A0A2J6QIZ0_9HELO</name>
<dbReference type="OrthoDB" id="4089816at2759"/>
<feature type="compositionally biased region" description="Polar residues" evidence="8">
    <location>
        <begin position="157"/>
        <end position="169"/>
    </location>
</feature>
<keyword evidence="6" id="KW-0967">Endosome</keyword>
<dbReference type="AlphaFoldDB" id="A0A2J6QIZ0"/>
<comment type="subcellular location">
    <subcellularLocation>
        <location evidence="2">Endosome</location>
    </subcellularLocation>
</comment>
<dbReference type="GO" id="GO:0005768">
    <property type="term" value="C:endosome"/>
    <property type="evidence" value="ECO:0007669"/>
    <property type="project" value="UniProtKB-SubCell"/>
</dbReference>
<feature type="region of interest" description="Disordered" evidence="8">
    <location>
        <begin position="140"/>
        <end position="191"/>
    </location>
</feature>
<evidence type="ECO:0000256" key="1">
    <source>
        <dbReference type="ARBA" id="ARBA00002069"/>
    </source>
</evidence>
<dbReference type="Proteomes" id="UP000235672">
    <property type="component" value="Unassembled WGS sequence"/>
</dbReference>